<dbReference type="STRING" id="154538.A0A1M2VIK9"/>
<dbReference type="OrthoDB" id="2749821at2759"/>
<accession>A0A1M2VIK9</accession>
<evidence type="ECO:0000313" key="2">
    <source>
        <dbReference type="EMBL" id="OJT07434.1"/>
    </source>
</evidence>
<name>A0A1M2VIK9_TRAPU</name>
<dbReference type="OMA" id="SAWAMEY"/>
<keyword evidence="3" id="KW-1185">Reference proteome</keyword>
<sequence>MEALDIAAEVTHEDCRLALQNIELLRNATLEGSGLDDETIARLRDPPHGPSNELNDPDTLMSIELFLATINASEKTYERAVKSFVRRCPHVKPLSFYKDANGCEQVKRAIERITGVVGLKHDMCVNSCIGFTGARATLDACPKCGQARYCPIAAKAGKVVSRQQFTTMPLGPQAQTIYQTPDGAESMRYLFDAASQILRDLPPGHPLKVYSDLPSGAKLLELIHTGVITENDIVVMFSINGAQLYKCKDSDCWMSLWIVASLGPDKRYKKQYVLPGVIIPGPKHLKDLDSFIFPGLYHVSALMRNGLGIWDALCNTSYVSKIYLLMWLADSPASALLQGTVGYHGARGCRLYCPLPGRHKMGCPHYLPALLKPFNYTVSGCDHGDISQASIGAPSSEEYSRNLELLLSAKNETQYKKIRKATGICKPSLFSGLSRALPMPFGAPLDLMHLACLNVTDLLISIWRGVVKGSTQSDPKSWPCAVLQEKAVWEAHGLRVHRATPYLPGFFDHPPRNIALRLTSGYKAHQEKPPRRMRAIKHPVVLMMYNLAYIALEV</sequence>
<gene>
    <name evidence="2" type="ORF">TRAPUB_1710</name>
</gene>
<protein>
    <submittedName>
        <fullName evidence="2">Uncharacterized protein</fullName>
    </submittedName>
</protein>
<proteinExistence type="predicted"/>
<feature type="region of interest" description="Disordered" evidence="1">
    <location>
        <begin position="38"/>
        <end position="57"/>
    </location>
</feature>
<organism evidence="2 3">
    <name type="scientific">Trametes pubescens</name>
    <name type="common">White-rot fungus</name>
    <dbReference type="NCBI Taxonomy" id="154538"/>
    <lineage>
        <taxon>Eukaryota</taxon>
        <taxon>Fungi</taxon>
        <taxon>Dikarya</taxon>
        <taxon>Basidiomycota</taxon>
        <taxon>Agaricomycotina</taxon>
        <taxon>Agaricomycetes</taxon>
        <taxon>Polyporales</taxon>
        <taxon>Polyporaceae</taxon>
        <taxon>Trametes</taxon>
    </lineage>
</organism>
<dbReference type="Pfam" id="PF02992">
    <property type="entry name" value="Transposase_21"/>
    <property type="match status" value="1"/>
</dbReference>
<dbReference type="InterPro" id="IPR004242">
    <property type="entry name" value="Transposase_21"/>
</dbReference>
<comment type="caution">
    <text evidence="2">The sequence shown here is derived from an EMBL/GenBank/DDBJ whole genome shotgun (WGS) entry which is preliminary data.</text>
</comment>
<dbReference type="Proteomes" id="UP000184267">
    <property type="component" value="Unassembled WGS sequence"/>
</dbReference>
<evidence type="ECO:0000256" key="1">
    <source>
        <dbReference type="SAM" id="MobiDB-lite"/>
    </source>
</evidence>
<reference evidence="2 3" key="1">
    <citation type="submission" date="2016-10" db="EMBL/GenBank/DDBJ databases">
        <title>Genome sequence of the basidiomycete white-rot fungus Trametes pubescens.</title>
        <authorList>
            <person name="Makela M.R."/>
            <person name="Granchi Z."/>
            <person name="Peng M."/>
            <person name="De Vries R.P."/>
            <person name="Grigoriev I."/>
            <person name="Riley R."/>
            <person name="Hilden K."/>
        </authorList>
    </citation>
    <scope>NUCLEOTIDE SEQUENCE [LARGE SCALE GENOMIC DNA]</scope>
    <source>
        <strain evidence="2 3">FBCC735</strain>
    </source>
</reference>
<dbReference type="EMBL" id="MNAD01001175">
    <property type="protein sequence ID" value="OJT07434.1"/>
    <property type="molecule type" value="Genomic_DNA"/>
</dbReference>
<dbReference type="AlphaFoldDB" id="A0A1M2VIK9"/>
<evidence type="ECO:0000313" key="3">
    <source>
        <dbReference type="Proteomes" id="UP000184267"/>
    </source>
</evidence>